<dbReference type="Proteomes" id="UP000000852">
    <property type="component" value="Chromosome"/>
</dbReference>
<sequence>MPYEIFAIPALLCLIYGIIKGLKMNNKEPLSKL</sequence>
<dbReference type="AlphaFoldDB" id="C6XW89"/>
<gene>
    <name evidence="2" type="ordered locus">Phep_1960</name>
</gene>
<proteinExistence type="predicted"/>
<dbReference type="HOGENOM" id="CLU_3383142_0_0_10"/>
<accession>C6XW89</accession>
<protein>
    <submittedName>
        <fullName evidence="2">Uncharacterized protein</fullName>
    </submittedName>
</protein>
<keyword evidence="1" id="KW-0472">Membrane</keyword>
<dbReference type="EMBL" id="CP001681">
    <property type="protein sequence ID" value="ACU04168.1"/>
    <property type="molecule type" value="Genomic_DNA"/>
</dbReference>
<keyword evidence="1" id="KW-0812">Transmembrane</keyword>
<dbReference type="KEGG" id="phe:Phep_1960"/>
<name>C6XW89_PEDHD</name>
<feature type="transmembrane region" description="Helical" evidence="1">
    <location>
        <begin position="6"/>
        <end position="22"/>
    </location>
</feature>
<reference evidence="2 3" key="1">
    <citation type="journal article" date="2009" name="Stand. Genomic Sci.">
        <title>Complete genome sequence of Pedobacter heparinus type strain (HIM 762-3).</title>
        <authorList>
            <person name="Han C."/>
            <person name="Spring S."/>
            <person name="Lapidus A."/>
            <person name="Del Rio T.G."/>
            <person name="Tice H."/>
            <person name="Copeland A."/>
            <person name="Cheng J.F."/>
            <person name="Lucas S."/>
            <person name="Chen F."/>
            <person name="Nolan M."/>
            <person name="Bruce D."/>
            <person name="Goodwin L."/>
            <person name="Pitluck S."/>
            <person name="Ivanova N."/>
            <person name="Mavromatis K."/>
            <person name="Mikhailova N."/>
            <person name="Pati A."/>
            <person name="Chen A."/>
            <person name="Palaniappan K."/>
            <person name="Land M."/>
            <person name="Hauser L."/>
            <person name="Chang Y.J."/>
            <person name="Jeffries C.C."/>
            <person name="Saunders E."/>
            <person name="Chertkov O."/>
            <person name="Brettin T."/>
            <person name="Goker M."/>
            <person name="Rohde M."/>
            <person name="Bristow J."/>
            <person name="Eisen J.A."/>
            <person name="Markowitz V."/>
            <person name="Hugenholtz P."/>
            <person name="Kyrpides N.C."/>
            <person name="Klenk H.P."/>
            <person name="Detter J.C."/>
        </authorList>
    </citation>
    <scope>NUCLEOTIDE SEQUENCE [LARGE SCALE GENOMIC DNA]</scope>
    <source>
        <strain evidence="3">ATCC 13125 / DSM 2366 / CIP 104194 / JCM 7457 / NBRC 12017 / NCIMB 9290 / NRRL B-14731 / HIM 762-3</strain>
    </source>
</reference>
<evidence type="ECO:0000313" key="2">
    <source>
        <dbReference type="EMBL" id="ACU04168.1"/>
    </source>
</evidence>
<evidence type="ECO:0000256" key="1">
    <source>
        <dbReference type="SAM" id="Phobius"/>
    </source>
</evidence>
<keyword evidence="3" id="KW-1185">Reference proteome</keyword>
<keyword evidence="1" id="KW-1133">Transmembrane helix</keyword>
<evidence type="ECO:0000313" key="3">
    <source>
        <dbReference type="Proteomes" id="UP000000852"/>
    </source>
</evidence>
<organism evidence="2 3">
    <name type="scientific">Pedobacter heparinus (strain ATCC 13125 / DSM 2366 / CIP 104194 / JCM 7457 / NBRC 12017 / NCIMB 9290 / NRRL B-14731 / HIM 762-3)</name>
    <dbReference type="NCBI Taxonomy" id="485917"/>
    <lineage>
        <taxon>Bacteria</taxon>
        <taxon>Pseudomonadati</taxon>
        <taxon>Bacteroidota</taxon>
        <taxon>Sphingobacteriia</taxon>
        <taxon>Sphingobacteriales</taxon>
        <taxon>Sphingobacteriaceae</taxon>
        <taxon>Pedobacter</taxon>
    </lineage>
</organism>